<name>A0ABQ6GTT9_9GAMM</name>
<feature type="domain" description="Insecticide toxin TcdB middle/N-terminal" evidence="6">
    <location>
        <begin position="1065"/>
        <end position="1218"/>
    </location>
</feature>
<evidence type="ECO:0000256" key="1">
    <source>
        <dbReference type="ARBA" id="ARBA00004613"/>
    </source>
</evidence>
<keyword evidence="5" id="KW-1133">Transmembrane helix</keyword>
<reference evidence="7 8" key="1">
    <citation type="submission" date="2023-03" db="EMBL/GenBank/DDBJ databases">
        <title>Draft genome sequence of Thalassotalea insulae KCTC 62186T.</title>
        <authorList>
            <person name="Sawabe T."/>
        </authorList>
    </citation>
    <scope>NUCLEOTIDE SEQUENCE [LARGE SCALE GENOMIC DNA]</scope>
    <source>
        <strain evidence="7 8">KCTC 62186</strain>
    </source>
</reference>
<keyword evidence="5" id="KW-0812">Transmembrane</keyword>
<evidence type="ECO:0000313" key="7">
    <source>
        <dbReference type="EMBL" id="GLX78754.1"/>
    </source>
</evidence>
<dbReference type="Proteomes" id="UP001157186">
    <property type="component" value="Unassembled WGS sequence"/>
</dbReference>
<accession>A0ABQ6GTT9</accession>
<gene>
    <name evidence="7" type="ORF">tinsulaeT_20940</name>
</gene>
<dbReference type="Pfam" id="PF13517">
    <property type="entry name" value="FG-GAP_3"/>
    <property type="match status" value="1"/>
</dbReference>
<dbReference type="InterPro" id="IPR003284">
    <property type="entry name" value="Sal_SpvB"/>
</dbReference>
<evidence type="ECO:0000313" key="8">
    <source>
        <dbReference type="Proteomes" id="UP001157186"/>
    </source>
</evidence>
<dbReference type="InterPro" id="IPR022385">
    <property type="entry name" value="Rhs_assc_core"/>
</dbReference>
<dbReference type="InterPro" id="IPR013517">
    <property type="entry name" value="FG-GAP"/>
</dbReference>
<dbReference type="InterPro" id="IPR028994">
    <property type="entry name" value="Integrin_alpha_N"/>
</dbReference>
<protein>
    <recommendedName>
        <fullName evidence="6">Insecticide toxin TcdB middle/N-terminal domain-containing protein</fullName>
    </recommendedName>
</protein>
<proteinExistence type="predicted"/>
<dbReference type="NCBIfam" id="TIGR03696">
    <property type="entry name" value="Rhs_assc_core"/>
    <property type="match status" value="1"/>
</dbReference>
<dbReference type="Pfam" id="PF12256">
    <property type="entry name" value="TcdB_toxin_midN"/>
    <property type="match status" value="1"/>
</dbReference>
<evidence type="ECO:0000256" key="2">
    <source>
        <dbReference type="ARBA" id="ARBA00022525"/>
    </source>
</evidence>
<evidence type="ECO:0000256" key="5">
    <source>
        <dbReference type="SAM" id="Phobius"/>
    </source>
</evidence>
<comment type="caution">
    <text evidence="7">The sequence shown here is derived from an EMBL/GenBank/DDBJ whole genome shotgun (WGS) entry which is preliminary data.</text>
</comment>
<keyword evidence="8" id="KW-1185">Reference proteome</keyword>
<keyword evidence="3" id="KW-0732">Signal</keyword>
<dbReference type="PANTHER" id="PTHR32305">
    <property type="match status" value="1"/>
</dbReference>
<keyword evidence="5" id="KW-0472">Membrane</keyword>
<feature type="transmembrane region" description="Helical" evidence="5">
    <location>
        <begin position="52"/>
        <end position="74"/>
    </location>
</feature>
<organism evidence="7 8">
    <name type="scientific">Thalassotalea insulae</name>
    <dbReference type="NCBI Taxonomy" id="2056778"/>
    <lineage>
        <taxon>Bacteria</taxon>
        <taxon>Pseudomonadati</taxon>
        <taxon>Pseudomonadota</taxon>
        <taxon>Gammaproteobacteria</taxon>
        <taxon>Alteromonadales</taxon>
        <taxon>Colwelliaceae</taxon>
        <taxon>Thalassotalea</taxon>
    </lineage>
</organism>
<dbReference type="InterPro" id="IPR022045">
    <property type="entry name" value="TcdB_toxin_mid/N"/>
</dbReference>
<evidence type="ECO:0000256" key="3">
    <source>
        <dbReference type="ARBA" id="ARBA00022729"/>
    </source>
</evidence>
<keyword evidence="4" id="KW-0843">Virulence</keyword>
<evidence type="ECO:0000256" key="4">
    <source>
        <dbReference type="ARBA" id="ARBA00023026"/>
    </source>
</evidence>
<dbReference type="PANTHER" id="PTHR32305:SF15">
    <property type="entry name" value="PROTEIN RHSA-RELATED"/>
    <property type="match status" value="1"/>
</dbReference>
<dbReference type="Pfam" id="PF03534">
    <property type="entry name" value="SpvB"/>
    <property type="match status" value="1"/>
</dbReference>
<comment type="subcellular location">
    <subcellularLocation>
        <location evidence="1">Secreted</location>
    </subcellularLocation>
</comment>
<dbReference type="Gene3D" id="2.180.10.10">
    <property type="entry name" value="RHS repeat-associated core"/>
    <property type="match status" value="2"/>
</dbReference>
<dbReference type="SUPFAM" id="SSF69318">
    <property type="entry name" value="Integrin alpha N-terminal domain"/>
    <property type="match status" value="1"/>
</dbReference>
<sequence length="2541" mass="278636">MLIEQLTNEKHSMHLINNMLTSAIHRFNSTLPLALENKNNKDSGMNNKKTRFLSYLTHGFFGTLLTTGIFPAYANNTVTTLDVENAMTVFSTSEAKTHSLPSCISSGNEQKWASLLSADFSTFDFLSIAKRSQQPVEVISSNSCESGVEAIDKVYINYPYTESVVPKVASNVNFIARTQVTMAEGEAAPTVAFELTGRGIKTVTEPDSAGLYFADFGELTEGRYTLITRVTSSDASETVEQHAVFDVEHVNITDVYQQGDTLYLQLPATHGSQYISLVPNSDGSYTVTTLDEAQWNSLFAQLTLTDYQIDFGDFSGDSSQDFLLTSTSGQTITIAQSTDGYVDATIIEEPANPESPTAPALASAPTSGAVGETIGVLTPGEFRVDESGAATYSIPLSLPQGIAGVTPSVSLNYSSAGGNGPLGKGWNIGGQSAITRCRQVFEQDGVNHSLTLTNDDRFCLNGQKLLKVSTGDYGENTTEYRTEIDSQTRVISYGSAGNGPAYFTVERADGSISYYGNSDIKESRSDSYQSTGDGTIIVWNLSSVSDNLEKSGNSIYYYYQTGTASSSDIGENEQVLTSIVYSGNEIEFDYKDNSSRQDIPFGFVSGKEVTRKAQLDKIIIRNHSSEEIRRYVLGYETDPYTAIERINKIQECVDSSCIPAATEFTWYDENAKDVTNRYGINNSRQLQDNTIVASQPFDLNGDGFNDLVYVVKVSGHYEMNVSYNNRGTFQESIQLDSFSIEDNQDIKIYPVDFDGDSHVEIVYYKAYAGKNYWYVYDLDDPTISVIENERTGRSYTSSSFDKNLNINTSDTGTDVLFHDINADALPDMLFHYNNSTKIAQNVGGLLASAKSVSLPVSQPVSTKTCSDSNYSGFCFHNSSRVNLFPTNIAPGDFNGDGVADIAVRIADVYSDLNQKWTFTYLYWQAYTLQEQDGEFSYVALDKVSDSYQKLNSDDDEFVHVGDLNGDGLGDLIYQRNTSIYHLYFGTGIGFHRATLVMRDSNGNLLSPDDVTSTQIIDVNKDGQSDFIYFSKTDKKWLVKYQDNGSFEDAETIANESDYKESEDSVMLGDWDADGYIDIGHIDFDDRVFYYRKTRVADITPGNTIYKITNGFGLETTIDYEQLTDTSVYTKGQGAEDLDYGRGSPVFDIISPQFVVSQVTSDAPSYVNDTFDSSNTVSVSYRYEALRAQAGGRGMLGFEKLMTTDNQTRVTTTTSYHQDFPYIGMPKDTLVQNDAGDTLSYAVNSWQQKSLHGGVVVYPYLRTSTENNYSVNSGNSVTQVSKVVTTNSYGLYGDSNDNHANLTKVVVDTYEGTSTTALSTVTTDNVYDVDDEPKWWLGRITNATVTHERIDDRTDAPVIPDIVRSSSFGYYAANHANEGMLKTESVNGLTTLHCYDDWGNETTTISHANVGAIDCSSVNVTTEDDITKVFRRKVTEYDSNGRFVVSQGNDKFASLTTINARNGYGQPTQTTDINGVKTNIDYDTFGRQYFTSNSLGQKSVVSRSSDTTSFSGSYYVETVTSNGKPTVKTYFNKLGQKIAVKKQAFDGQWIVSESHYDQHGRVISQSTPAFANAQTWDSFTYDIYGRITDSSLASGVTTEVDYSGLSVTTTVNPNDNEAQTQVKTETKNALGELTSVEDNAATNAGSTIRYYYNATGNLTKVIGIDNVEIVTGYDNYGRKTSMNDPDKGVWSYQHNALGELVLQSSARGYTTRNYRDSVGRMKTKQTRDGTDDNSPIVDTIDYVYDEHRLSTESHNSQVKSYFYDSFGRANKVQTLIDNTTTYTQQTTFDQYGRVFQQFDPAQGFNGCFNSSGSVVGSCRGIQNHYNTRGYLYKQTEARDSANGLVYQQITEMDALGNVKRFSQNNGAIASIKDYDTVTGFLKTITAESNGVSIQDNVYTFDALGNLRSRTNNTLKAGTLGQSESFGYDDVNRLTTVNGTEVVSYYENGNIKWKQGLGHYCYAGTGPHAVTGIGSGENCSVNEYQYDDNGNMTSGRGRSIQYSYFDKASRIENTQDNSVTFFSYGTNNSRYKRVTTEMVDGQQVTTTTYYVGNVEVISKSNTNVVTTRRSLPGAIELRRSNGTQEINYLLTDHLGSIDTIADVDGNIKEKLYFDVWGKKTVVDSANVIDTLNSFTTLTLAQALDLTTRGYTGHESVDHADIIHMNGRIYDPTLGRFLQADPIIQAPSDSQSYNRYAYVRNNPLTLTDPSGYSWWSKTWKKIRPYVGLIVAAIGTYICGGNVQCGQAGYALVGAASGAAGAAANGGNVFTGALRGAFTAMAFYQVGEAFSQANCQSCFSGGELTTAATVGKIAAHAMVGGITSVLQGGKFGHGFLAAGVAQGFAKSINGISSARFSLGRIMAAAVVGGTVSKLTGGKFANGATTGAFSRMFNDEAHYLSNRKAALQHALAQSKKVRDFYNSGEIDSEFANEDVGAYVQYSKDGYVVSKPSINYAKGLQHNGGLFASCIECAQGSENMAALVIASKPGTTLEVINSRYQYYEALAADLDASVFVQAYNSTNIVEFVRPNSISENWNYSSAKELFE</sequence>
<keyword evidence="2" id="KW-0964">Secreted</keyword>
<dbReference type="InterPro" id="IPR050708">
    <property type="entry name" value="T6SS_VgrG/RHS"/>
</dbReference>
<evidence type="ECO:0000259" key="6">
    <source>
        <dbReference type="Pfam" id="PF12256"/>
    </source>
</evidence>
<dbReference type="EMBL" id="BSST01000001">
    <property type="protein sequence ID" value="GLX78754.1"/>
    <property type="molecule type" value="Genomic_DNA"/>
</dbReference>